<dbReference type="InterPro" id="IPR050766">
    <property type="entry name" value="Bact_Lucif_Oxidored"/>
</dbReference>
<dbReference type="OrthoDB" id="7903015at2"/>
<dbReference type="Proteomes" id="UP000234331">
    <property type="component" value="Unassembled WGS sequence"/>
</dbReference>
<dbReference type="Pfam" id="PF00296">
    <property type="entry name" value="Bac_luciferase"/>
    <property type="match status" value="1"/>
</dbReference>
<keyword evidence="7" id="KW-1185">Reference proteome</keyword>
<sequence>MDQIPLEFGAFLAPWHRVDTDTNAALHQDLDLAAAMDRLGFSEFWMGEHHSGGVEIVADPMIFLAAASQRTSRIRLGLGVMSLPYHNPFLLADRLVLLDHLSRGRLMFGAGPGQLAEDARYLGIDPLENRRKMEQSLDVITRLLRGETVSEKTDWYDLNGAYLQVAPYSTIHTAVTATVSPNGPKLAGRHGAGLLSLAATDPAGAAVLRQHWGIAEEIAAENGQVVDRRHWRLTCPMHIAETEAKARENARHGLLYLMNYLSHVSPGMQEVDDVDVLIDGINTSGFGVIGTPEMAVEQIRRMQEKSGGFGKLLVLHGEWAAIGPSIRSFELIAERVMPEFNGSKARRQRGYDETVTSGGAGAKMTMAAQAAAQARFDSERAAAAAGTVGS</sequence>
<dbReference type="AlphaFoldDB" id="A0A2I2KXM6"/>
<evidence type="ECO:0000256" key="1">
    <source>
        <dbReference type="ARBA" id="ARBA00010426"/>
    </source>
</evidence>
<organism evidence="6 7">
    <name type="scientific">Frankia canadensis</name>
    <dbReference type="NCBI Taxonomy" id="1836972"/>
    <lineage>
        <taxon>Bacteria</taxon>
        <taxon>Bacillati</taxon>
        <taxon>Actinomycetota</taxon>
        <taxon>Actinomycetes</taxon>
        <taxon>Frankiales</taxon>
        <taxon>Frankiaceae</taxon>
        <taxon>Frankia</taxon>
    </lineage>
</organism>
<dbReference type="InterPro" id="IPR011251">
    <property type="entry name" value="Luciferase-like_dom"/>
</dbReference>
<gene>
    <name evidence="6" type="primary">limB</name>
    <name evidence="6" type="ORF">FRACA_460003</name>
</gene>
<dbReference type="GO" id="GO:0052601">
    <property type="term" value="F:limonene 1,2-monooxygenase [NAD(P)H) activity"/>
    <property type="evidence" value="ECO:0007669"/>
    <property type="project" value="UniProtKB-EC"/>
</dbReference>
<evidence type="ECO:0000256" key="4">
    <source>
        <dbReference type="ARBA" id="ARBA00023033"/>
    </source>
</evidence>
<evidence type="ECO:0000313" key="6">
    <source>
        <dbReference type="EMBL" id="SNQ50413.1"/>
    </source>
</evidence>
<dbReference type="PANTHER" id="PTHR30137">
    <property type="entry name" value="LUCIFERASE-LIKE MONOOXYGENASE"/>
    <property type="match status" value="1"/>
</dbReference>
<dbReference type="GO" id="GO:0005829">
    <property type="term" value="C:cytosol"/>
    <property type="evidence" value="ECO:0007669"/>
    <property type="project" value="TreeGrafter"/>
</dbReference>
<keyword evidence="4 6" id="KW-0503">Monooxygenase</keyword>
<keyword evidence="3 6" id="KW-0560">Oxidoreductase</keyword>
<name>A0A2I2KXM6_9ACTN</name>
<evidence type="ECO:0000313" key="7">
    <source>
        <dbReference type="Proteomes" id="UP000234331"/>
    </source>
</evidence>
<evidence type="ECO:0000256" key="2">
    <source>
        <dbReference type="ARBA" id="ARBA00022630"/>
    </source>
</evidence>
<protein>
    <submittedName>
        <fullName evidence="6">Limonene 1,2-monooxygenase</fullName>
        <ecNumber evidence="6">1.14.13.107</ecNumber>
    </submittedName>
</protein>
<dbReference type="SUPFAM" id="SSF51679">
    <property type="entry name" value="Bacterial luciferase-like"/>
    <property type="match status" value="1"/>
</dbReference>
<reference evidence="6 7" key="1">
    <citation type="submission" date="2017-06" db="EMBL/GenBank/DDBJ databases">
        <authorList>
            <person name="Kim H.J."/>
            <person name="Triplett B.A."/>
        </authorList>
    </citation>
    <scope>NUCLEOTIDE SEQUENCE [LARGE SCALE GENOMIC DNA]</scope>
    <source>
        <strain evidence="6">FRACA_ARgP5</strain>
    </source>
</reference>
<dbReference type="EMBL" id="FZMO01000401">
    <property type="protein sequence ID" value="SNQ50413.1"/>
    <property type="molecule type" value="Genomic_DNA"/>
</dbReference>
<feature type="domain" description="Luciferase-like" evidence="5">
    <location>
        <begin position="7"/>
        <end position="304"/>
    </location>
</feature>
<dbReference type="Gene3D" id="3.20.20.30">
    <property type="entry name" value="Luciferase-like domain"/>
    <property type="match status" value="1"/>
</dbReference>
<proteinExistence type="inferred from homology"/>
<comment type="similarity">
    <text evidence="1">Belongs to the bacterial luciferase oxidoreductase family.</text>
</comment>
<dbReference type="InterPro" id="IPR036661">
    <property type="entry name" value="Luciferase-like_sf"/>
</dbReference>
<dbReference type="RefSeq" id="WP_101833712.1">
    <property type="nucleotide sequence ID" value="NZ_FZMO01000401.1"/>
</dbReference>
<accession>A0A2I2KXM6</accession>
<evidence type="ECO:0000256" key="3">
    <source>
        <dbReference type="ARBA" id="ARBA00023002"/>
    </source>
</evidence>
<dbReference type="PANTHER" id="PTHR30137:SF16">
    <property type="entry name" value="BLL0895 PROTEIN"/>
    <property type="match status" value="1"/>
</dbReference>
<dbReference type="EC" id="1.14.13.107" evidence="6"/>
<keyword evidence="2" id="KW-0285">Flavoprotein</keyword>
<evidence type="ECO:0000259" key="5">
    <source>
        <dbReference type="Pfam" id="PF00296"/>
    </source>
</evidence>